<organism evidence="2 3">
    <name type="scientific">[Clostridium] clostridioforme 90A8</name>
    <dbReference type="NCBI Taxonomy" id="999408"/>
    <lineage>
        <taxon>Bacteria</taxon>
        <taxon>Bacillati</taxon>
        <taxon>Bacillota</taxon>
        <taxon>Clostridia</taxon>
        <taxon>Lachnospirales</taxon>
        <taxon>Lachnospiraceae</taxon>
        <taxon>Enterocloster</taxon>
    </lineage>
</organism>
<dbReference type="EMBL" id="AGYR01000012">
    <property type="protein sequence ID" value="ENZ17947.1"/>
    <property type="molecule type" value="Genomic_DNA"/>
</dbReference>
<dbReference type="Proteomes" id="UP000013085">
    <property type="component" value="Unassembled WGS sequence"/>
</dbReference>
<dbReference type="AlphaFoldDB" id="A0A0E2HS44"/>
<comment type="caution">
    <text evidence="2">The sequence shown here is derived from an EMBL/GenBank/DDBJ whole genome shotgun (WGS) entry which is preliminary data.</text>
</comment>
<accession>A0A0E2HS44</accession>
<reference evidence="2 3" key="1">
    <citation type="submission" date="2013-01" db="EMBL/GenBank/DDBJ databases">
        <title>The Genome Sequence of Clostridium clostridioforme 90A8.</title>
        <authorList>
            <consortium name="The Broad Institute Genome Sequencing Platform"/>
            <person name="Earl A."/>
            <person name="Ward D."/>
            <person name="Feldgarden M."/>
            <person name="Gevers D."/>
            <person name="Courvalin P."/>
            <person name="Lambert T."/>
            <person name="Walker B."/>
            <person name="Young S.K."/>
            <person name="Zeng Q."/>
            <person name="Gargeya S."/>
            <person name="Fitzgerald M."/>
            <person name="Haas B."/>
            <person name="Abouelleil A."/>
            <person name="Alvarado L."/>
            <person name="Arachchi H.M."/>
            <person name="Berlin A.M."/>
            <person name="Chapman S.B."/>
            <person name="Dewar J."/>
            <person name="Goldberg J."/>
            <person name="Griggs A."/>
            <person name="Gujja S."/>
            <person name="Hansen M."/>
            <person name="Howarth C."/>
            <person name="Imamovic A."/>
            <person name="Larimer J."/>
            <person name="McCowan C."/>
            <person name="Murphy C."/>
            <person name="Neiman D."/>
            <person name="Pearson M."/>
            <person name="Priest M."/>
            <person name="Roberts A."/>
            <person name="Saif S."/>
            <person name="Shea T."/>
            <person name="Sisk P."/>
            <person name="Sykes S."/>
            <person name="Wortman J."/>
            <person name="Nusbaum C."/>
            <person name="Birren B."/>
        </authorList>
    </citation>
    <scope>NUCLEOTIDE SEQUENCE [LARGE SCALE GENOMIC DNA]</scope>
    <source>
        <strain evidence="2 3">90A8</strain>
    </source>
</reference>
<feature type="transmembrane region" description="Helical" evidence="1">
    <location>
        <begin position="40"/>
        <end position="59"/>
    </location>
</feature>
<sequence length="156" mass="18155">MIIVNEKVTKIILIITAFFVLIMNILGQLFWENIIISKELLLFFTITTLISQLALLILMGNKLLLKIGFYYWIYVLIMNVAMTVYFFYFSVSIIKTISGFFLVFRKYTYWLFSTTDLLYLPGLNTQGGILSSKNLLSYSVIIVLYRIKIRKAATDK</sequence>
<feature type="transmembrane region" description="Helical" evidence="1">
    <location>
        <begin position="12"/>
        <end position="34"/>
    </location>
</feature>
<keyword evidence="1" id="KW-0812">Transmembrane</keyword>
<dbReference type="HOGENOM" id="CLU_1683502_0_0_9"/>
<evidence type="ECO:0000313" key="3">
    <source>
        <dbReference type="Proteomes" id="UP000013085"/>
    </source>
</evidence>
<gene>
    <name evidence="2" type="ORF">HMPREF1090_01497</name>
</gene>
<evidence type="ECO:0000313" key="2">
    <source>
        <dbReference type="EMBL" id="ENZ17947.1"/>
    </source>
</evidence>
<proteinExistence type="predicted"/>
<feature type="transmembrane region" description="Helical" evidence="1">
    <location>
        <begin position="71"/>
        <end position="104"/>
    </location>
</feature>
<protein>
    <submittedName>
        <fullName evidence="2">Uncharacterized protein</fullName>
    </submittedName>
</protein>
<keyword evidence="1" id="KW-1133">Transmembrane helix</keyword>
<dbReference type="RefSeq" id="WP_002595393.1">
    <property type="nucleotide sequence ID" value="NZ_KB851009.1"/>
</dbReference>
<keyword evidence="1" id="KW-0472">Membrane</keyword>
<evidence type="ECO:0000256" key="1">
    <source>
        <dbReference type="SAM" id="Phobius"/>
    </source>
</evidence>
<name>A0A0E2HS44_9FIRM</name>
<feature type="transmembrane region" description="Helical" evidence="1">
    <location>
        <begin position="124"/>
        <end position="147"/>
    </location>
</feature>